<sequence length="157" mass="17767">MEQTKPKRRIPWLKLALAGSLVLNVLVVGMLWGVMTRTTQEGSLLRSSVAALPAEDRRELRRATGAILREARRQSEGGAGAPQQMLAALRADDFDPDTFSDALRQAQDRLLRMSTQMHEQLLEKVSAMSREERHAYADSFEERIRTRPARSAPRNRD</sequence>
<reference evidence="3 4" key="1">
    <citation type="submission" date="2017-11" db="EMBL/GenBank/DDBJ databases">
        <title>Revised Sequence and Annotation of the Rhodobaca barguzinensis strain alga05 Genome.</title>
        <authorList>
            <person name="Kopejtka K."/>
            <person name="Tomasch J.M."/>
            <person name="Bunk B."/>
            <person name="Koblizek M."/>
        </authorList>
    </citation>
    <scope>NUCLEOTIDE SEQUENCE [LARGE SCALE GENOMIC DNA]</scope>
    <source>
        <strain evidence="4">alga05</strain>
    </source>
</reference>
<dbReference type="InterPro" id="IPR025961">
    <property type="entry name" value="Metal_resist"/>
</dbReference>
<evidence type="ECO:0000313" key="3">
    <source>
        <dbReference type="EMBL" id="ATX67358.1"/>
    </source>
</evidence>
<keyword evidence="4" id="KW-1185">Reference proteome</keyword>
<dbReference type="AlphaFoldDB" id="A0A2K8KK13"/>
<name>A0A2K8KK13_9RHOB</name>
<evidence type="ECO:0008006" key="5">
    <source>
        <dbReference type="Google" id="ProtNLM"/>
    </source>
</evidence>
<evidence type="ECO:0000313" key="4">
    <source>
        <dbReference type="Proteomes" id="UP000228948"/>
    </source>
</evidence>
<dbReference type="OrthoDB" id="7874080at2"/>
<organism evidence="3 4">
    <name type="scientific">Roseinatronobacter bogoriensis subsp. barguzinensis</name>
    <dbReference type="NCBI Taxonomy" id="441209"/>
    <lineage>
        <taxon>Bacteria</taxon>
        <taxon>Pseudomonadati</taxon>
        <taxon>Pseudomonadota</taxon>
        <taxon>Alphaproteobacteria</taxon>
        <taxon>Rhodobacterales</taxon>
        <taxon>Paracoccaceae</taxon>
        <taxon>Roseinatronobacter</taxon>
    </lineage>
</organism>
<protein>
    <recommendedName>
        <fullName evidence="5">Periplasmic heavy metal sensor</fullName>
    </recommendedName>
</protein>
<dbReference type="RefSeq" id="WP_071481795.1">
    <property type="nucleotide sequence ID" value="NZ_CP024899.1"/>
</dbReference>
<dbReference type="KEGG" id="rbg:BG454_17350"/>
<feature type="region of interest" description="Disordered" evidence="1">
    <location>
        <begin position="128"/>
        <end position="157"/>
    </location>
</feature>
<dbReference type="Proteomes" id="UP000228948">
    <property type="component" value="Chromosome"/>
</dbReference>
<accession>A0A2K8KK13</accession>
<dbReference type="Pfam" id="PF13801">
    <property type="entry name" value="Metal_resist"/>
    <property type="match status" value="1"/>
</dbReference>
<dbReference type="STRING" id="441209.GCA_001870665_03258"/>
<dbReference type="EMBL" id="CP024899">
    <property type="protein sequence ID" value="ATX67358.1"/>
    <property type="molecule type" value="Genomic_DNA"/>
</dbReference>
<gene>
    <name evidence="3" type="ORF">BG454_17350</name>
</gene>
<evidence type="ECO:0000256" key="2">
    <source>
        <dbReference type="SAM" id="Phobius"/>
    </source>
</evidence>
<evidence type="ECO:0000256" key="1">
    <source>
        <dbReference type="SAM" id="MobiDB-lite"/>
    </source>
</evidence>
<keyword evidence="2" id="KW-1133">Transmembrane helix</keyword>
<keyword evidence="2" id="KW-0472">Membrane</keyword>
<feature type="compositionally biased region" description="Basic and acidic residues" evidence="1">
    <location>
        <begin position="129"/>
        <end position="145"/>
    </location>
</feature>
<feature type="transmembrane region" description="Helical" evidence="2">
    <location>
        <begin position="12"/>
        <end position="35"/>
    </location>
</feature>
<keyword evidence="2" id="KW-0812">Transmembrane</keyword>
<proteinExistence type="predicted"/>